<proteinExistence type="predicted"/>
<dbReference type="RefSeq" id="WP_223925725.1">
    <property type="nucleotide sequence ID" value="NZ_BPTU01000001.1"/>
</dbReference>
<keyword evidence="3" id="KW-1185">Reference proteome</keyword>
<name>A0A9R1CAV9_9BACT</name>
<dbReference type="GeneID" id="72466714"/>
<reference evidence="2" key="1">
    <citation type="journal article" date="2022" name="Int. J. Syst. Evol. Microbiol.">
        <title>Prevotella lacticifex sp. nov., isolated from the rumen of cows.</title>
        <authorList>
            <person name="Shinkai T."/>
            <person name="Ikeyama N."/>
            <person name="Kumagai M."/>
            <person name="Ohmori H."/>
            <person name="Sakamoto M."/>
            <person name="Ohkuma M."/>
            <person name="Mitsumori M."/>
        </authorList>
    </citation>
    <scope>NUCLEOTIDE SEQUENCE</scope>
    <source>
        <strain evidence="2">R5076</strain>
    </source>
</reference>
<sequence length="141" mass="15331">MDIQGRIIAVVPARSGVSQRTGNPWTSQDFVIETHDQYPRKCCFSVFGEDRIKQFNINVGDELMVSFDIDAHEYQGRWYNSIRAYAVQRVDPAAAQAGTPAPAAAPQPAPAAAPQAQPTQQTQAPFPPADNAGDSTDDLPF</sequence>
<dbReference type="InterPro" id="IPR021474">
    <property type="entry name" value="DUF3127"/>
</dbReference>
<feature type="region of interest" description="Disordered" evidence="1">
    <location>
        <begin position="93"/>
        <end position="141"/>
    </location>
</feature>
<comment type="caution">
    <text evidence="2">The sequence shown here is derived from an EMBL/GenBank/DDBJ whole genome shotgun (WGS) entry which is preliminary data.</text>
</comment>
<protein>
    <recommendedName>
        <fullName evidence="4">DUF3127 domain-containing protein</fullName>
    </recommendedName>
</protein>
<evidence type="ECO:0008006" key="4">
    <source>
        <dbReference type="Google" id="ProtNLM"/>
    </source>
</evidence>
<accession>A0A9R1CAV9</accession>
<feature type="compositionally biased region" description="Low complexity" evidence="1">
    <location>
        <begin position="112"/>
        <end position="124"/>
    </location>
</feature>
<evidence type="ECO:0000313" key="2">
    <source>
        <dbReference type="EMBL" id="GJG59249.1"/>
    </source>
</evidence>
<dbReference type="Proteomes" id="UP000825483">
    <property type="component" value="Unassembled WGS sequence"/>
</dbReference>
<feature type="compositionally biased region" description="Low complexity" evidence="1">
    <location>
        <begin position="93"/>
        <end position="102"/>
    </location>
</feature>
<gene>
    <name evidence="2" type="ORF">PRLR5076_21000</name>
</gene>
<evidence type="ECO:0000313" key="3">
    <source>
        <dbReference type="Proteomes" id="UP000825483"/>
    </source>
</evidence>
<dbReference type="Pfam" id="PF11325">
    <property type="entry name" value="DUF3127"/>
    <property type="match status" value="1"/>
</dbReference>
<dbReference type="EMBL" id="BPUB01000002">
    <property type="protein sequence ID" value="GJG59249.1"/>
    <property type="molecule type" value="Genomic_DNA"/>
</dbReference>
<organism evidence="2 3">
    <name type="scientific">Prevotella lacticifex</name>
    <dbReference type="NCBI Taxonomy" id="2854755"/>
    <lineage>
        <taxon>Bacteria</taxon>
        <taxon>Pseudomonadati</taxon>
        <taxon>Bacteroidota</taxon>
        <taxon>Bacteroidia</taxon>
        <taxon>Bacteroidales</taxon>
        <taxon>Prevotellaceae</taxon>
        <taxon>Prevotella</taxon>
    </lineage>
</organism>
<evidence type="ECO:0000256" key="1">
    <source>
        <dbReference type="SAM" id="MobiDB-lite"/>
    </source>
</evidence>
<dbReference type="AlphaFoldDB" id="A0A9R1CAV9"/>